<comment type="caution">
    <text evidence="1">The sequence shown here is derived from an EMBL/GenBank/DDBJ whole genome shotgun (WGS) entry which is preliminary data.</text>
</comment>
<keyword evidence="1" id="KW-0067">ATP-binding</keyword>
<dbReference type="SUPFAM" id="SSF52540">
    <property type="entry name" value="P-loop containing nucleoside triphosphate hydrolases"/>
    <property type="match status" value="1"/>
</dbReference>
<name>A0ABR8DY71_9NOSO</name>
<protein>
    <submittedName>
        <fullName evidence="1">ATP-binding protein</fullName>
    </submittedName>
</protein>
<dbReference type="RefSeq" id="WP_190944618.1">
    <property type="nucleotide sequence ID" value="NZ_JACJSI010000133.1"/>
</dbReference>
<evidence type="ECO:0000313" key="2">
    <source>
        <dbReference type="Proteomes" id="UP000623440"/>
    </source>
</evidence>
<feature type="non-terminal residue" evidence="1">
    <location>
        <position position="1016"/>
    </location>
</feature>
<organism evidence="1 2">
    <name type="scientific">Nostoc flagelliforme FACHB-838</name>
    <dbReference type="NCBI Taxonomy" id="2692904"/>
    <lineage>
        <taxon>Bacteria</taxon>
        <taxon>Bacillati</taxon>
        <taxon>Cyanobacteriota</taxon>
        <taxon>Cyanophyceae</taxon>
        <taxon>Nostocales</taxon>
        <taxon>Nostocaceae</taxon>
        <taxon>Nostoc</taxon>
    </lineage>
</organism>
<dbReference type="Proteomes" id="UP000623440">
    <property type="component" value="Unassembled WGS sequence"/>
</dbReference>
<sequence>MPQDIRNAFNTVNSSSWSSDVNKLKEHGNYILGGIRTTIGGFHVKQPDAFAKLLNLTEISSFVFVSGERGAGKSSLIREFSDYIGESAPIFCLRTEDLEQPHLDNVFSAMGLKGSLRDLEAGFALMPKKYLVIESLEKLLELEKTTAFTDLLHLLNKHQGWTVIATGRDYAYQQITFNYLQPFGASFATLTLSGFSNDQVQNLCEQLEPLQKIADNRILNPLLKSPFLADLAYRVLQTGTEFTLEDGEKEFRTAVWRDVIAKEQERGKAMPLKRKQAFINIAVNRAKQMVYGVSEAEFDGDAVLKLEEDNLVRRHSKNGLISPAHDVLEDWALNQYIEDAYRRHSSKTLDFLDAIGHEPAINRAFRLWLHQKLRYGENVDEFVRFALSSQDIQRYWQDETIAAVLQGDNPDGFLRLLKAQLFLDDGELLKRFCFILRIACQTPEQTLNSKLKGNDGRALVDAKHQLKPYGQAWKAMICFLFENRDSLFEGLIPHVTAVLNNWSSLLNLNEDLPLPAREAGLLAIHLLAPLKESYRDDGDREKLLSIIIKIIPVIYEEFLGLLEADVFTNQTDKQSRRPNYVEEFCKMAFQGVEAAFFCKHDPDTLIKLSYFEWLVGESNEDDMPRYTSRIDVAGCFGLHKYKYEFSPASGAKGPFQSLLYHHPKKGLDFILNLLNITADKYAHSDLDSPSQFSYSRIRHSEPLVEQVNIHLNDGSVINQYCSSNLWAAYRDYSLGSYVPNLLQCALMALESWLIAYIEYSESDQLEWLFDYILRSSNSIMPTAVLASVATGFPEKVGKSALPLLRTPELYHIDRSRTIYESGGNSINWHSVLQRDVLSEIYSEERRTAALRPWRREHLETLVVRLQFSEWRDDVLAAIDLLRTSELQDETMRFFLHRIDSRGWKPVEDKENNRIIFETKGLEPDLKDIQQQTQERMQVQNRFSMLYVWATKTFEYQPLETEYYATWHKALAETKELFEGSIQFWKIYHLWENVKEDNPVRSLTMNQEKQERIKACL</sequence>
<keyword evidence="1" id="KW-0547">Nucleotide-binding</keyword>
<dbReference type="EMBL" id="JACJSI010000133">
    <property type="protein sequence ID" value="MBD2534093.1"/>
    <property type="molecule type" value="Genomic_DNA"/>
</dbReference>
<keyword evidence="2" id="KW-1185">Reference proteome</keyword>
<reference evidence="1 2" key="1">
    <citation type="journal article" date="2020" name="ISME J.">
        <title>Comparative genomics reveals insights into cyanobacterial evolution and habitat adaptation.</title>
        <authorList>
            <person name="Chen M.Y."/>
            <person name="Teng W.K."/>
            <person name="Zhao L."/>
            <person name="Hu C.X."/>
            <person name="Zhou Y.K."/>
            <person name="Han B.P."/>
            <person name="Song L.R."/>
            <person name="Shu W.S."/>
        </authorList>
    </citation>
    <scope>NUCLEOTIDE SEQUENCE [LARGE SCALE GENOMIC DNA]</scope>
    <source>
        <strain evidence="1 2">FACHB-838</strain>
    </source>
</reference>
<dbReference type="GO" id="GO:0005524">
    <property type="term" value="F:ATP binding"/>
    <property type="evidence" value="ECO:0007669"/>
    <property type="project" value="UniProtKB-KW"/>
</dbReference>
<proteinExistence type="predicted"/>
<gene>
    <name evidence="1" type="ORF">H6G97_32985</name>
</gene>
<dbReference type="InterPro" id="IPR027417">
    <property type="entry name" value="P-loop_NTPase"/>
</dbReference>
<evidence type="ECO:0000313" key="1">
    <source>
        <dbReference type="EMBL" id="MBD2534093.1"/>
    </source>
</evidence>
<accession>A0ABR8DY71</accession>